<dbReference type="EnsemblPlants" id="PGSC0003DMT400084929">
    <property type="protein sequence ID" value="PGSC0003DMT400084929"/>
    <property type="gene ID" value="PGSC0003DMG400034500"/>
</dbReference>
<dbReference type="InterPro" id="IPR046796">
    <property type="entry name" value="Transposase_32_dom"/>
</dbReference>
<reference evidence="3" key="2">
    <citation type="submission" date="2015-06" db="UniProtKB">
        <authorList>
            <consortium name="EnsemblPlants"/>
        </authorList>
    </citation>
    <scope>IDENTIFICATION</scope>
    <source>
        <strain evidence="3">DM1-3 516 R44</strain>
    </source>
</reference>
<dbReference type="InParanoid" id="M1D8D7"/>
<keyword evidence="4" id="KW-1185">Reference proteome</keyword>
<proteinExistence type="predicted"/>
<feature type="compositionally biased region" description="Low complexity" evidence="1">
    <location>
        <begin position="235"/>
        <end position="245"/>
    </location>
</feature>
<evidence type="ECO:0000259" key="2">
    <source>
        <dbReference type="Pfam" id="PF20167"/>
    </source>
</evidence>
<evidence type="ECO:0000256" key="1">
    <source>
        <dbReference type="SAM" id="MobiDB-lite"/>
    </source>
</evidence>
<dbReference type="PaxDb" id="4113-PGSC0003DMT400084929"/>
<dbReference type="PANTHER" id="PTHR33180:SF31">
    <property type="entry name" value="POLYPROTEIN PROTEIN"/>
    <property type="match status" value="1"/>
</dbReference>
<dbReference type="HOGENOM" id="CLU_029307_2_3_1"/>
<reference evidence="4" key="1">
    <citation type="journal article" date="2011" name="Nature">
        <title>Genome sequence and analysis of the tuber crop potato.</title>
        <authorList>
            <consortium name="The Potato Genome Sequencing Consortium"/>
        </authorList>
    </citation>
    <scope>NUCLEOTIDE SEQUENCE [LARGE SCALE GENOMIC DNA]</scope>
    <source>
        <strain evidence="4">cv. DM1-3 516 R44</strain>
    </source>
</reference>
<dbReference type="GO" id="GO:0009579">
    <property type="term" value="C:thylakoid"/>
    <property type="evidence" value="ECO:0000318"/>
    <property type="project" value="GO_Central"/>
</dbReference>
<evidence type="ECO:0000313" key="4">
    <source>
        <dbReference type="Proteomes" id="UP000011115"/>
    </source>
</evidence>
<feature type="domain" description="Putative plant transposon protein" evidence="2">
    <location>
        <begin position="18"/>
        <end position="180"/>
    </location>
</feature>
<dbReference type="Pfam" id="PF20167">
    <property type="entry name" value="Transposase_32"/>
    <property type="match status" value="1"/>
</dbReference>
<sequence>MEGIEGKYPDVMDTLRYHEFEQFTRPRSPYIPSWVREFYTAYGELVPKNKKMASEFRPVKSIMVRGKTVKCHSEHINSVLGRLLHSVLPYEGLTIVQSLDDLKGWLAPVISNTTPRWMDAGAPIEKMDLNTAARFWFDFISSTIMPSQNESILRHPKADCLGSIMARRCIDLGLLISQEDVEVTPSSAINIRCIEAEFTRKEVDRRRTTPADTSPEVNVDSLPAEASSPTLAFKPSGTSTPSSSSQALGVSSPSQPVRITQAMILKMGRLAQSTDTRAARLERSIPGMIESFILAALTPLQTSIDVLTREDDLDTPDTSGIPLATTEDVQTDGTTDDDSDAGTYEELLAAPEEEMVAAPDLVGIVVQPAI</sequence>
<evidence type="ECO:0000313" key="3">
    <source>
        <dbReference type="EnsemblPlants" id="PGSC0003DMT400084929"/>
    </source>
</evidence>
<dbReference type="Proteomes" id="UP000011115">
    <property type="component" value="Unassembled WGS sequence"/>
</dbReference>
<name>M1D8D7_SOLTU</name>
<feature type="region of interest" description="Disordered" evidence="1">
    <location>
        <begin position="202"/>
        <end position="254"/>
    </location>
</feature>
<feature type="region of interest" description="Disordered" evidence="1">
    <location>
        <begin position="311"/>
        <end position="341"/>
    </location>
</feature>
<organism evidence="3 4">
    <name type="scientific">Solanum tuberosum</name>
    <name type="common">Potato</name>
    <dbReference type="NCBI Taxonomy" id="4113"/>
    <lineage>
        <taxon>Eukaryota</taxon>
        <taxon>Viridiplantae</taxon>
        <taxon>Streptophyta</taxon>
        <taxon>Embryophyta</taxon>
        <taxon>Tracheophyta</taxon>
        <taxon>Spermatophyta</taxon>
        <taxon>Magnoliopsida</taxon>
        <taxon>eudicotyledons</taxon>
        <taxon>Gunneridae</taxon>
        <taxon>Pentapetalae</taxon>
        <taxon>asterids</taxon>
        <taxon>lamiids</taxon>
        <taxon>Solanales</taxon>
        <taxon>Solanaceae</taxon>
        <taxon>Solanoideae</taxon>
        <taxon>Solaneae</taxon>
        <taxon>Solanum</taxon>
    </lineage>
</organism>
<dbReference type="GO" id="GO:0009523">
    <property type="term" value="C:photosystem II"/>
    <property type="evidence" value="ECO:0000318"/>
    <property type="project" value="GO_Central"/>
</dbReference>
<dbReference type="AlphaFoldDB" id="M1D8D7"/>
<accession>M1D8D7</accession>
<protein>
    <recommendedName>
        <fullName evidence="2">Putative plant transposon protein domain-containing protein</fullName>
    </recommendedName>
</protein>
<dbReference type="Gramene" id="PGSC0003DMT400084929">
    <property type="protein sequence ID" value="PGSC0003DMT400084929"/>
    <property type="gene ID" value="PGSC0003DMG400034500"/>
</dbReference>
<dbReference type="PANTHER" id="PTHR33180">
    <property type="entry name" value="PHOTOSYSTEM II CP43 REACTION CENTER PROTEIN"/>
    <property type="match status" value="1"/>
</dbReference>